<reference evidence="1" key="1">
    <citation type="submission" date="2018-05" db="EMBL/GenBank/DDBJ databases">
        <authorList>
            <person name="Lanie J.A."/>
            <person name="Ng W.-L."/>
            <person name="Kazmierczak K.M."/>
            <person name="Andrzejewski T.M."/>
            <person name="Davidsen T.M."/>
            <person name="Wayne K.J."/>
            <person name="Tettelin H."/>
            <person name="Glass J.I."/>
            <person name="Rusch D."/>
            <person name="Podicherti R."/>
            <person name="Tsui H.-C.T."/>
            <person name="Winkler M.E."/>
        </authorList>
    </citation>
    <scope>NUCLEOTIDE SEQUENCE</scope>
</reference>
<dbReference type="InterPro" id="IPR054221">
    <property type="entry name" value="DUF6941"/>
</dbReference>
<dbReference type="AlphaFoldDB" id="A0A381Y762"/>
<feature type="non-terminal residue" evidence="1">
    <location>
        <position position="1"/>
    </location>
</feature>
<organism evidence="1">
    <name type="scientific">marine metagenome</name>
    <dbReference type="NCBI Taxonomy" id="408172"/>
    <lineage>
        <taxon>unclassified sequences</taxon>
        <taxon>metagenomes</taxon>
        <taxon>ecological metagenomes</taxon>
    </lineage>
</organism>
<proteinExistence type="predicted"/>
<sequence>VETTFLLCSHAQAGPDNNLNIYGVFNELYASDFPARQDRLVLAGIIEWDKQEQGRIAFSIDLLDPSDRSIFTIEGHTDVDPVGNLDSPPKSQFVLPMEKVLFPIAGRYKVRLTIEEKELTGPSIYLIKRPKD</sequence>
<evidence type="ECO:0000313" key="1">
    <source>
        <dbReference type="EMBL" id="SVA72946.1"/>
    </source>
</evidence>
<dbReference type="EMBL" id="UINC01017560">
    <property type="protein sequence ID" value="SVA72946.1"/>
    <property type="molecule type" value="Genomic_DNA"/>
</dbReference>
<protein>
    <submittedName>
        <fullName evidence="1">Uncharacterized protein</fullName>
    </submittedName>
</protein>
<gene>
    <name evidence="1" type="ORF">METZ01_LOCUS125800</name>
</gene>
<name>A0A381Y762_9ZZZZ</name>
<dbReference type="Pfam" id="PF22091">
    <property type="entry name" value="DUF6941"/>
    <property type="match status" value="1"/>
</dbReference>
<accession>A0A381Y762</accession>